<dbReference type="KEGG" id="agb:108916714"/>
<dbReference type="AlphaFoldDB" id="V5IB13"/>
<dbReference type="EMBL" id="GALX01000235">
    <property type="protein sequence ID" value="JAB68231.1"/>
    <property type="molecule type" value="Transcribed_RNA"/>
</dbReference>
<name>V5IB13_ANOGL</name>
<accession>V5IB13</accession>
<gene>
    <name evidence="1" type="primary">HARB1</name>
</gene>
<protein>
    <submittedName>
        <fullName evidence="1">Nuclease</fullName>
    </submittedName>
</protein>
<reference evidence="1" key="1">
    <citation type="submission" date="2013-07" db="EMBL/GenBank/DDBJ databases">
        <title>Midgut Transcriptome Profiling of Anoplphora glabripennis, a Lignocellulose Degrading, Wood-Boring Cerambycid.</title>
        <authorList>
            <person name="Scully E.D."/>
            <person name="Hoover K."/>
            <person name="Carlson J.E."/>
            <person name="Tien M."/>
            <person name="Geib S.M."/>
        </authorList>
    </citation>
    <scope>NUCLEOTIDE SEQUENCE</scope>
</reference>
<dbReference type="OrthoDB" id="6590376at2759"/>
<evidence type="ECO:0000313" key="1">
    <source>
        <dbReference type="EMBL" id="JAB68231.1"/>
    </source>
</evidence>
<proteinExistence type="predicted"/>
<sequence length="175" mass="20631">MEELLEILSDEEDFLQLVNIIAHPRAPKTYRNRQNHFEIWNENEFIKRFRLSKNAVRFIIENIENQISSHTDRNHAVSAEEMVLLTLRILAAGAFLQVNADFIGVDKSTASRIVDKVCRAIARLNTTFIKMPQTEEDMQIASQKFYNKSFSKVYRCIRLYACENFITRRPRTRKF</sequence>
<dbReference type="GeneID" id="108916714"/>
<organism evidence="1">
    <name type="scientific">Anoplophora glabripennis</name>
    <name type="common">Asian longhorn beetle</name>
    <name type="synonym">Anoplophora nobilis</name>
    <dbReference type="NCBI Taxonomy" id="217634"/>
    <lineage>
        <taxon>Eukaryota</taxon>
        <taxon>Metazoa</taxon>
        <taxon>Ecdysozoa</taxon>
        <taxon>Arthropoda</taxon>
        <taxon>Hexapoda</taxon>
        <taxon>Insecta</taxon>
        <taxon>Pterygota</taxon>
        <taxon>Neoptera</taxon>
        <taxon>Endopterygota</taxon>
        <taxon>Coleoptera</taxon>
        <taxon>Polyphaga</taxon>
        <taxon>Cucujiformia</taxon>
        <taxon>Chrysomeloidea</taxon>
        <taxon>Cerambycidae</taxon>
        <taxon>Lamiinae</taxon>
        <taxon>Lamiini</taxon>
        <taxon>Anoplophora</taxon>
    </lineage>
</organism>